<evidence type="ECO:0000256" key="4">
    <source>
        <dbReference type="ARBA" id="ARBA00022692"/>
    </source>
</evidence>
<evidence type="ECO:0000256" key="6">
    <source>
        <dbReference type="ARBA" id="ARBA00023136"/>
    </source>
</evidence>
<dbReference type="PANTHER" id="PTHR30576">
    <property type="entry name" value="COLANIC BIOSYNTHESIS UDP-GLUCOSE LIPID CARRIER TRANSFERASE"/>
    <property type="match status" value="1"/>
</dbReference>
<dbReference type="PANTHER" id="PTHR30576:SF0">
    <property type="entry name" value="UNDECAPRENYL-PHOSPHATE N-ACETYLGALACTOSAMINYL 1-PHOSPHATE TRANSFERASE-RELATED"/>
    <property type="match status" value="1"/>
</dbReference>
<reference evidence="9 10" key="1">
    <citation type="submission" date="2020-08" db="EMBL/GenBank/DDBJ databases">
        <title>Croceimicrobium hydrocarbonivorans gen. nov., sp. nov., a novel marine bacterium isolated from a bacterial consortium that degrades polyethylene terephthalate.</title>
        <authorList>
            <person name="Liu R."/>
        </authorList>
    </citation>
    <scope>NUCLEOTIDE SEQUENCE [LARGE SCALE GENOMIC DNA]</scope>
    <source>
        <strain evidence="9 10">A20-9</strain>
    </source>
</reference>
<dbReference type="Proteomes" id="UP000516305">
    <property type="component" value="Chromosome"/>
</dbReference>
<keyword evidence="4 7" id="KW-0812">Transmembrane</keyword>
<evidence type="ECO:0000256" key="7">
    <source>
        <dbReference type="SAM" id="Phobius"/>
    </source>
</evidence>
<accession>A0A7H0VC47</accession>
<dbReference type="KEGG" id="chyd:H4K34_13035"/>
<dbReference type="InterPro" id="IPR017475">
    <property type="entry name" value="EPS_sugar_tfrase"/>
</dbReference>
<gene>
    <name evidence="9" type="ORF">H4K34_13035</name>
</gene>
<protein>
    <submittedName>
        <fullName evidence="9">Exopolysaccharide biosynthesis polyprenyl glycosylphosphotransferase</fullName>
    </submittedName>
</protein>
<comment type="subcellular location">
    <subcellularLocation>
        <location evidence="1">Membrane</location>
        <topology evidence="1">Multi-pass membrane protein</topology>
    </subcellularLocation>
</comment>
<evidence type="ECO:0000313" key="10">
    <source>
        <dbReference type="Proteomes" id="UP000516305"/>
    </source>
</evidence>
<organism evidence="9 10">
    <name type="scientific">Croceimicrobium hydrocarbonivorans</name>
    <dbReference type="NCBI Taxonomy" id="2761580"/>
    <lineage>
        <taxon>Bacteria</taxon>
        <taxon>Pseudomonadati</taxon>
        <taxon>Bacteroidota</taxon>
        <taxon>Flavobacteriia</taxon>
        <taxon>Flavobacteriales</taxon>
        <taxon>Owenweeksiaceae</taxon>
        <taxon>Croceimicrobium</taxon>
    </lineage>
</organism>
<dbReference type="EMBL" id="CP060139">
    <property type="protein sequence ID" value="QNR23295.1"/>
    <property type="molecule type" value="Genomic_DNA"/>
</dbReference>
<dbReference type="GO" id="GO:0016020">
    <property type="term" value="C:membrane"/>
    <property type="evidence" value="ECO:0007669"/>
    <property type="project" value="UniProtKB-SubCell"/>
</dbReference>
<comment type="similarity">
    <text evidence="2">Belongs to the bacterial sugar transferase family.</text>
</comment>
<keyword evidence="10" id="KW-1185">Reference proteome</keyword>
<dbReference type="RefSeq" id="WP_210757824.1">
    <property type="nucleotide sequence ID" value="NZ_CP060139.1"/>
</dbReference>
<name>A0A7H0VC47_9FLAO</name>
<evidence type="ECO:0000313" key="9">
    <source>
        <dbReference type="EMBL" id="QNR23295.1"/>
    </source>
</evidence>
<feature type="transmembrane region" description="Helical" evidence="7">
    <location>
        <begin position="83"/>
        <end position="101"/>
    </location>
</feature>
<evidence type="ECO:0000256" key="2">
    <source>
        <dbReference type="ARBA" id="ARBA00006464"/>
    </source>
</evidence>
<dbReference type="AlphaFoldDB" id="A0A7H0VC47"/>
<feature type="domain" description="Bacterial sugar transferase" evidence="8">
    <location>
        <begin position="266"/>
        <end position="447"/>
    </location>
</feature>
<dbReference type="GO" id="GO:0016780">
    <property type="term" value="F:phosphotransferase activity, for other substituted phosphate groups"/>
    <property type="evidence" value="ECO:0007669"/>
    <property type="project" value="TreeGrafter"/>
</dbReference>
<keyword evidence="3 9" id="KW-0808">Transferase</keyword>
<keyword evidence="5 7" id="KW-1133">Transmembrane helix</keyword>
<evidence type="ECO:0000256" key="1">
    <source>
        <dbReference type="ARBA" id="ARBA00004141"/>
    </source>
</evidence>
<feature type="transmembrane region" description="Helical" evidence="7">
    <location>
        <begin position="12"/>
        <end position="30"/>
    </location>
</feature>
<dbReference type="NCBIfam" id="TIGR03025">
    <property type="entry name" value="EPS_sugtrans"/>
    <property type="match status" value="1"/>
</dbReference>
<dbReference type="InterPro" id="IPR003362">
    <property type="entry name" value="Bact_transf"/>
</dbReference>
<feature type="transmembrane region" description="Helical" evidence="7">
    <location>
        <begin position="113"/>
        <end position="133"/>
    </location>
</feature>
<evidence type="ECO:0000259" key="8">
    <source>
        <dbReference type="Pfam" id="PF02397"/>
    </source>
</evidence>
<evidence type="ECO:0000256" key="3">
    <source>
        <dbReference type="ARBA" id="ARBA00022679"/>
    </source>
</evidence>
<keyword evidence="6 7" id="KW-0472">Membrane</keyword>
<feature type="transmembrane region" description="Helical" evidence="7">
    <location>
        <begin position="271"/>
        <end position="293"/>
    </location>
</feature>
<sequence length="452" mass="52810">MPANHNRLSQFLVLLGDFALLNAAFFGAAWQRFRDLPFFDTPYYDYYLQLWLILNLLWLVLSLIFRTYDLALKPEPRQSVSKTFNVFVSHLFVVLLLLVALQRSEQYSRLFFVYFYSGVALTILPWHFFYLRFLRSFRRRSRPLRTVVLVGEGRAFDDFIQLVGRNPELGIAVSRSFRIDKSDSLEDLESYLEQSPGEELFVALNPGHAAFGKLYRLADQHVMNFRALPDLGMPPMKSMRIDFYDHLPVLSFRPEPLQQWHNRWLKRSFDILFSLLLILICLPLLFPILAIGVKLSGPGPIFFKQKRSGYRGEEFVIYKFRSMALNAQSDTHQAKAEDPRITSFGRFIRRWHLDELPQLFQVLGGEMSMVGPRPHMIAHTEEYRNLVDRYMLRHLVKPGLTGLAQVQGYKGEHDLPSMEARVRADVYYLENWSLLLDLSIILRTLASWSKTN</sequence>
<dbReference type="Pfam" id="PF13727">
    <property type="entry name" value="CoA_binding_3"/>
    <property type="match status" value="1"/>
</dbReference>
<proteinExistence type="inferred from homology"/>
<dbReference type="Pfam" id="PF02397">
    <property type="entry name" value="Bac_transf"/>
    <property type="match status" value="1"/>
</dbReference>
<evidence type="ECO:0000256" key="5">
    <source>
        <dbReference type="ARBA" id="ARBA00022989"/>
    </source>
</evidence>
<feature type="transmembrane region" description="Helical" evidence="7">
    <location>
        <begin position="50"/>
        <end position="71"/>
    </location>
</feature>